<name>A0AAD6ECJ8_9EURO</name>
<keyword evidence="2" id="KW-1185">Reference proteome</keyword>
<reference evidence="1" key="1">
    <citation type="journal article" date="2023" name="IMA Fungus">
        <title>Comparative genomic study of the Penicillium genus elucidates a diverse pangenome and 15 lateral gene transfer events.</title>
        <authorList>
            <person name="Petersen C."/>
            <person name="Sorensen T."/>
            <person name="Nielsen M.R."/>
            <person name="Sondergaard T.E."/>
            <person name="Sorensen J.L."/>
            <person name="Fitzpatrick D.A."/>
            <person name="Frisvad J.C."/>
            <person name="Nielsen K.L."/>
        </authorList>
    </citation>
    <scope>NUCLEOTIDE SEQUENCE</scope>
    <source>
        <strain evidence="1">IBT 12815</strain>
    </source>
</reference>
<proteinExistence type="predicted"/>
<dbReference type="RefSeq" id="XP_056755294.1">
    <property type="nucleotide sequence ID" value="XM_056895546.1"/>
</dbReference>
<dbReference type="SUPFAM" id="SSF52540">
    <property type="entry name" value="P-loop containing nucleoside triphosphate hydrolases"/>
    <property type="match status" value="1"/>
</dbReference>
<evidence type="ECO:0000313" key="1">
    <source>
        <dbReference type="EMBL" id="KAJ5607870.1"/>
    </source>
</evidence>
<dbReference type="AlphaFoldDB" id="A0AAD6ECJ8"/>
<organism evidence="1 2">
    <name type="scientific">Penicillium hordei</name>
    <dbReference type="NCBI Taxonomy" id="40994"/>
    <lineage>
        <taxon>Eukaryota</taxon>
        <taxon>Fungi</taxon>
        <taxon>Dikarya</taxon>
        <taxon>Ascomycota</taxon>
        <taxon>Pezizomycotina</taxon>
        <taxon>Eurotiomycetes</taxon>
        <taxon>Eurotiomycetidae</taxon>
        <taxon>Eurotiales</taxon>
        <taxon>Aspergillaceae</taxon>
        <taxon>Penicillium</taxon>
    </lineage>
</organism>
<accession>A0AAD6ECJ8</accession>
<sequence>MAIARAVYGRTKLALFDDSLSALDASTSAQVFTRIFGSQGILCRNGTAVILAIYDWKYLADADNAVVLLRSSPSERTLFSSLPGEISPPMASHREFLASGIVSEDLQEVSPTGGV</sequence>
<dbReference type="Proteomes" id="UP001213799">
    <property type="component" value="Unassembled WGS sequence"/>
</dbReference>
<reference evidence="1" key="2">
    <citation type="submission" date="2023-01" db="EMBL/GenBank/DDBJ databases">
        <authorList>
            <person name="Petersen C."/>
        </authorList>
    </citation>
    <scope>NUCLEOTIDE SEQUENCE</scope>
    <source>
        <strain evidence="1">IBT 12815</strain>
    </source>
</reference>
<dbReference type="InterPro" id="IPR027417">
    <property type="entry name" value="P-loop_NTPase"/>
</dbReference>
<evidence type="ECO:0000313" key="2">
    <source>
        <dbReference type="Proteomes" id="UP001213799"/>
    </source>
</evidence>
<dbReference type="Gene3D" id="3.40.50.300">
    <property type="entry name" value="P-loop containing nucleotide triphosphate hydrolases"/>
    <property type="match status" value="1"/>
</dbReference>
<protein>
    <submittedName>
        <fullName evidence="1">Multidrug resistance protein MDR</fullName>
    </submittedName>
</protein>
<dbReference type="EMBL" id="JAQJAE010000002">
    <property type="protein sequence ID" value="KAJ5607870.1"/>
    <property type="molecule type" value="Genomic_DNA"/>
</dbReference>
<dbReference type="GeneID" id="81585788"/>
<gene>
    <name evidence="1" type="ORF">N7537_004489</name>
</gene>
<comment type="caution">
    <text evidence="1">The sequence shown here is derived from an EMBL/GenBank/DDBJ whole genome shotgun (WGS) entry which is preliminary data.</text>
</comment>